<evidence type="ECO:0000256" key="2">
    <source>
        <dbReference type="ARBA" id="ARBA00022679"/>
    </source>
</evidence>
<accession>A0ABW3L9L0</accession>
<dbReference type="Proteomes" id="UP001597109">
    <property type="component" value="Unassembled WGS sequence"/>
</dbReference>
<evidence type="ECO:0000313" key="4">
    <source>
        <dbReference type="Proteomes" id="UP001597109"/>
    </source>
</evidence>
<evidence type="ECO:0000256" key="1">
    <source>
        <dbReference type="ARBA" id="ARBA00022676"/>
    </source>
</evidence>
<proteinExistence type="predicted"/>
<keyword evidence="4" id="KW-1185">Reference proteome</keyword>
<keyword evidence="2" id="KW-0808">Transferase</keyword>
<dbReference type="PANTHER" id="PTHR34136:SF1">
    <property type="entry name" value="UDP-N-ACETYL-D-MANNOSAMINURONIC ACID TRANSFERASE"/>
    <property type="match status" value="1"/>
</dbReference>
<dbReference type="EMBL" id="JBHTKI010000008">
    <property type="protein sequence ID" value="MFD1031299.1"/>
    <property type="molecule type" value="Genomic_DNA"/>
</dbReference>
<name>A0ABW3L9L0_9BACL</name>
<comment type="caution">
    <text evidence="3">The sequence shown here is derived from an EMBL/GenBank/DDBJ whole genome shotgun (WGS) entry which is preliminary data.</text>
</comment>
<organism evidence="3 4">
    <name type="scientific">Metaplanococcus flavidus</name>
    <dbReference type="NCBI Taxonomy" id="569883"/>
    <lineage>
        <taxon>Bacteria</taxon>
        <taxon>Bacillati</taxon>
        <taxon>Bacillota</taxon>
        <taxon>Bacilli</taxon>
        <taxon>Bacillales</taxon>
        <taxon>Caryophanaceae</taxon>
        <taxon>Metaplanococcus</taxon>
    </lineage>
</organism>
<keyword evidence="1" id="KW-0328">Glycosyltransferase</keyword>
<dbReference type="NCBIfam" id="TIGR00696">
    <property type="entry name" value="wecG_tagA_cpsF"/>
    <property type="match status" value="1"/>
</dbReference>
<dbReference type="InterPro" id="IPR004629">
    <property type="entry name" value="WecG_TagA_CpsF"/>
</dbReference>
<gene>
    <name evidence="3" type="ORF">ACFQ1X_07605</name>
</gene>
<dbReference type="RefSeq" id="WP_144838024.1">
    <property type="nucleotide sequence ID" value="NZ_JBHTKI010000008.1"/>
</dbReference>
<sequence length="234" mass="26378">MLDFNHEVWNFDEKNFRKIGDIKLVTAKKQDILEELHFRLVTQLKTRIFFLNAHCYNAARKNPGYLRNLNAAEFILNDGIGIELGARAFSNSRKESLNGINFTPDVLKILNQEKMSLYLLGGNPGVAEKAGVKIMSEFPDIILSGSCNGFFTDPIEVLKDINQVKPDLLLVGMGVPAQESWISHYFDELDVTLIMAVGAYFDVASSDKTRSPVLNNKIQRVAEKVKWKLGTEKI</sequence>
<dbReference type="PANTHER" id="PTHR34136">
    <property type="match status" value="1"/>
</dbReference>
<dbReference type="Pfam" id="PF03808">
    <property type="entry name" value="Glyco_tran_WecG"/>
    <property type="match status" value="1"/>
</dbReference>
<evidence type="ECO:0000313" key="3">
    <source>
        <dbReference type="EMBL" id="MFD1031299.1"/>
    </source>
</evidence>
<protein>
    <submittedName>
        <fullName evidence="3">WecB/TagA/CpsF family glycosyltransferase</fullName>
    </submittedName>
</protein>
<dbReference type="CDD" id="cd06533">
    <property type="entry name" value="Glyco_transf_WecG_TagA"/>
    <property type="match status" value="1"/>
</dbReference>
<reference evidence="4" key="1">
    <citation type="journal article" date="2019" name="Int. J. Syst. Evol. Microbiol.">
        <title>The Global Catalogue of Microorganisms (GCM) 10K type strain sequencing project: providing services to taxonomists for standard genome sequencing and annotation.</title>
        <authorList>
            <consortium name="The Broad Institute Genomics Platform"/>
            <consortium name="The Broad Institute Genome Sequencing Center for Infectious Disease"/>
            <person name="Wu L."/>
            <person name="Ma J."/>
        </authorList>
    </citation>
    <scope>NUCLEOTIDE SEQUENCE [LARGE SCALE GENOMIC DNA]</scope>
    <source>
        <strain evidence="4">CCUG 56756</strain>
    </source>
</reference>